<accession>A0A3B0VPV1</accession>
<reference evidence="1" key="1">
    <citation type="submission" date="2018-06" db="EMBL/GenBank/DDBJ databases">
        <authorList>
            <person name="Zhirakovskaya E."/>
        </authorList>
    </citation>
    <scope>NUCLEOTIDE SEQUENCE</scope>
</reference>
<feature type="non-terminal residue" evidence="1">
    <location>
        <position position="1"/>
    </location>
</feature>
<sequence>APCKQLLPFNNGERLEFQISWLFIPAGRAVLQVEPPPGNIPGAAHHFVLTASTYPAIDLIYKFRERVDSYTSALINRTVFYKKRQQGKTERDITIHFNLKRNTAQYTNFKEVMPPIKLPEGTLDPLAALYFIRCQSLVPGQTIERPITDGKKVVIGRLRVIKREIIRLAGHYYKTIKLEPELKEVKGVFEKSKNAKMYVWVTDDKRKILVRLKSRVVVGSFTATLINTDILGKQDREDKKEGTENSTAADDYI</sequence>
<dbReference type="Pfam" id="PF11306">
    <property type="entry name" value="DUF3108"/>
    <property type="match status" value="1"/>
</dbReference>
<dbReference type="EMBL" id="UOEX01000448">
    <property type="protein sequence ID" value="VAW42480.1"/>
    <property type="molecule type" value="Genomic_DNA"/>
</dbReference>
<protein>
    <recommendedName>
        <fullName evidence="2">DUF3108 domain-containing protein</fullName>
    </recommendedName>
</protein>
<proteinExistence type="predicted"/>
<organism evidence="1">
    <name type="scientific">hydrothermal vent metagenome</name>
    <dbReference type="NCBI Taxonomy" id="652676"/>
    <lineage>
        <taxon>unclassified sequences</taxon>
        <taxon>metagenomes</taxon>
        <taxon>ecological metagenomes</taxon>
    </lineage>
</organism>
<evidence type="ECO:0008006" key="2">
    <source>
        <dbReference type="Google" id="ProtNLM"/>
    </source>
</evidence>
<evidence type="ECO:0000313" key="1">
    <source>
        <dbReference type="EMBL" id="VAW42480.1"/>
    </source>
</evidence>
<name>A0A3B0VPV1_9ZZZZ</name>
<dbReference type="AlphaFoldDB" id="A0A3B0VPV1"/>
<gene>
    <name evidence="1" type="ORF">MNBD_DELTA03-664</name>
</gene>
<dbReference type="InterPro" id="IPR021457">
    <property type="entry name" value="DUF3108"/>
</dbReference>